<dbReference type="Gene3D" id="3.30.70.250">
    <property type="entry name" value="Malonyl-CoA ACP transacylase, ACP-binding"/>
    <property type="match status" value="1"/>
</dbReference>
<dbReference type="Pfam" id="PF00109">
    <property type="entry name" value="ketoacyl-synt"/>
    <property type="match status" value="1"/>
</dbReference>
<feature type="compositionally biased region" description="Pro residues" evidence="4">
    <location>
        <begin position="1115"/>
        <end position="1127"/>
    </location>
</feature>
<dbReference type="SMART" id="SM00827">
    <property type="entry name" value="PKS_AT"/>
    <property type="match status" value="1"/>
</dbReference>
<dbReference type="PROSITE" id="PS50075">
    <property type="entry name" value="CARRIER"/>
    <property type="match status" value="1"/>
</dbReference>
<dbReference type="Gene3D" id="3.40.47.10">
    <property type="match status" value="1"/>
</dbReference>
<dbReference type="InterPro" id="IPR004432">
    <property type="entry name" value="Omega_3_polyunsat_FA_synth"/>
</dbReference>
<dbReference type="InterPro" id="IPR036736">
    <property type="entry name" value="ACP-like_sf"/>
</dbReference>
<dbReference type="PROSITE" id="PS00606">
    <property type="entry name" value="KS3_1"/>
    <property type="match status" value="1"/>
</dbReference>
<accession>A0ABT4V8N1</accession>
<dbReference type="InterPro" id="IPR016039">
    <property type="entry name" value="Thiolase-like"/>
</dbReference>
<protein>
    <submittedName>
        <fullName evidence="7">Beta-ketoacyl synthase N-terminal-like domain-containing protein</fullName>
    </submittedName>
</protein>
<dbReference type="Pfam" id="PF02801">
    <property type="entry name" value="Ketoacyl-synt_C"/>
    <property type="match status" value="1"/>
</dbReference>
<dbReference type="SUPFAM" id="SSF52151">
    <property type="entry name" value="FabD/lysophospholipase-like"/>
    <property type="match status" value="1"/>
</dbReference>
<feature type="domain" description="Carrier" evidence="5">
    <location>
        <begin position="1134"/>
        <end position="1211"/>
    </location>
</feature>
<feature type="domain" description="Ketosynthase family 3 (KS3)" evidence="6">
    <location>
        <begin position="13"/>
        <end position="470"/>
    </location>
</feature>
<keyword evidence="1" id="KW-0596">Phosphopantetheine</keyword>
<dbReference type="CDD" id="cd00833">
    <property type="entry name" value="PKS"/>
    <property type="match status" value="1"/>
</dbReference>
<dbReference type="SMART" id="SM00825">
    <property type="entry name" value="PKS_KS"/>
    <property type="match status" value="1"/>
</dbReference>
<dbReference type="PANTHER" id="PTHR43074:SF1">
    <property type="entry name" value="BETA-KETOACYL SYNTHASE FAMILY PROTEIN-RELATED"/>
    <property type="match status" value="1"/>
</dbReference>
<proteinExistence type="predicted"/>
<dbReference type="SUPFAM" id="SSF47336">
    <property type="entry name" value="ACP-like"/>
    <property type="match status" value="1"/>
</dbReference>
<evidence type="ECO:0000256" key="3">
    <source>
        <dbReference type="ARBA" id="ARBA00022679"/>
    </source>
</evidence>
<dbReference type="InterPro" id="IPR009081">
    <property type="entry name" value="PP-bd_ACP"/>
</dbReference>
<feature type="region of interest" description="Disordered" evidence="4">
    <location>
        <begin position="949"/>
        <end position="978"/>
    </location>
</feature>
<dbReference type="Pfam" id="PF00698">
    <property type="entry name" value="Acyl_transf_1"/>
    <property type="match status" value="1"/>
</dbReference>
<sequence>MTTTDREAANSRPTDIAIVGLGSLFPEAADLRQFWANVVEARDCIRDVPESHWRIEDHYDPDPTAPDKTYARRGGFVPTVDFDPMEFGLPPNVLEVTDILQLLSLVVAKQTLQDADVHGSPWYDSSRTGVILGVTGANSLTQPLALRLQTPRLKEVVRSCGLSERDADEIAKKFVMALAPWQENSFPGMLGNVVAGRIANRFDLGGTNCTVDAACASSLAALHMAIGELATGRADLMITGGCDAENTILMYMCFSKTPAFSRNGVVRPFDESADGTLIGEGIGMLALKRLADAERDGDRIYGVLRGVGSSSDGRFKSIYAPRAEGQATALRRAYAEAEFGPEQIGLLECHATGTSVGDLTELKALGEVFGEATDERQFAAVGSVKSQIGHTKGAAGAASLIKVALALHHKVLPPTINVDAPRAAAELESSPFYVNTQTRPWVVDPARPVRRAAVSAFGFGGTNFHCVLEEHLSGDDEREVLHPVAQVHAWHAENPAELLALLDSGAEPVSGPIPAENCRLAVVAASPEECAELRDAAAERLRGAPDSDDFELPGGAYYRRAAQLRDGKVAAMFAGQGSQYVGMGAATAMSTPPVRAAFDRAAAAHEGPVPLGRVVFPPPAFDDAERPAREEALRRTENAQLAIGALAAGQYRYLADSGFAPDGVLGHSFGELTALWAAGSLSDAEFYSLAGARGRSMARLPDPDADPGGMAAISATTAQVEELLGDRDDVVVCNVNAPDQVVVGGATEAVREFVAACRSAGVSASPLPVAAAFHTKHVAHALEEFGAAAAEVSVLPPKIPVYANTAGAGYRDDSSENRRVLVQQLAEPVQFGPSVEQMYADGFRVFVEFGPKSALSGLVRRTLADHPDVIVLAADPGPGRDGDRALKQLAARLTVLGVPLTGLNRFAAEPAPEESEKKMSIPLNGVNYVPEERRRNYQEALENGYRVDHAEPPAAQPSPQPLTNGSGSSNGNGAAPRYAAGPIAADHLDSHRVYLDSQLAIAHQLSGLLAREAEGSVRDSVLDAIRAVTQHGVSIGQSHQRASEVLGELARLEAGLPSAAPTSWIPADPAPAPEPLRWTAHLETPPAADGNGAVALLGGQPEPAAPAEIGRQPEPAGPPAAPEPAPAAPALDRDAVRDAVLAVVAEKTGYPSDMLDLTMDVESDLGIDSIKRVEIMGVLGERFPNVREPSPEMLGELRTLGDIVGFLAGETASGGPAEEVAAAPKA</sequence>
<dbReference type="NCBIfam" id="TIGR02813">
    <property type="entry name" value="omega_3_PfaA"/>
    <property type="match status" value="1"/>
</dbReference>
<evidence type="ECO:0000256" key="4">
    <source>
        <dbReference type="SAM" id="MobiDB-lite"/>
    </source>
</evidence>
<feature type="compositionally biased region" description="Low complexity" evidence="4">
    <location>
        <begin position="964"/>
        <end position="978"/>
    </location>
</feature>
<dbReference type="InterPro" id="IPR014031">
    <property type="entry name" value="Ketoacyl_synth_C"/>
</dbReference>
<dbReference type="InterPro" id="IPR014030">
    <property type="entry name" value="Ketoacyl_synth_N"/>
</dbReference>
<dbReference type="RefSeq" id="WP_270952704.1">
    <property type="nucleotide sequence ID" value="NZ_JAQGLA010000072.1"/>
</dbReference>
<dbReference type="InterPro" id="IPR020841">
    <property type="entry name" value="PKS_Beta-ketoAc_synthase_dom"/>
</dbReference>
<organism evidence="7 8">
    <name type="scientific">Saccharopolyspora oryzae</name>
    <dbReference type="NCBI Taxonomy" id="2997343"/>
    <lineage>
        <taxon>Bacteria</taxon>
        <taxon>Bacillati</taxon>
        <taxon>Actinomycetota</taxon>
        <taxon>Actinomycetes</taxon>
        <taxon>Pseudonocardiales</taxon>
        <taxon>Pseudonocardiaceae</taxon>
        <taxon>Saccharopolyspora</taxon>
    </lineage>
</organism>
<dbReference type="PANTHER" id="PTHR43074">
    <property type="entry name" value="OMEGA-3 POLYUNSATURATED FATTY ACID SYNTHASE PFAB-RELATED"/>
    <property type="match status" value="1"/>
</dbReference>
<dbReference type="PROSITE" id="PS52004">
    <property type="entry name" value="KS3_2"/>
    <property type="match status" value="1"/>
</dbReference>
<reference evidence="7 8" key="1">
    <citation type="submission" date="2022-11" db="EMBL/GenBank/DDBJ databases">
        <title>Draft genome sequence of Saccharopolyspora sp. WRP15-2 isolated from rhizosphere soils of wild rice in Thailand.</title>
        <authorList>
            <person name="Duangmal K."/>
            <person name="Kammanee S."/>
            <person name="Muangham S."/>
        </authorList>
    </citation>
    <scope>NUCLEOTIDE SEQUENCE [LARGE SCALE GENOMIC DNA]</scope>
    <source>
        <strain evidence="7 8">WRP15-2</strain>
    </source>
</reference>
<dbReference type="Gene3D" id="3.40.366.10">
    <property type="entry name" value="Malonyl-Coenzyme A Acyl Carrier Protein, domain 2"/>
    <property type="match status" value="1"/>
</dbReference>
<comment type="caution">
    <text evidence="7">The sequence shown here is derived from an EMBL/GenBank/DDBJ whole genome shotgun (WGS) entry which is preliminary data.</text>
</comment>
<dbReference type="SUPFAM" id="SSF53901">
    <property type="entry name" value="Thiolase-like"/>
    <property type="match status" value="1"/>
</dbReference>
<dbReference type="Proteomes" id="UP001210380">
    <property type="component" value="Unassembled WGS sequence"/>
</dbReference>
<dbReference type="SUPFAM" id="SSF55048">
    <property type="entry name" value="Probable ACP-binding domain of malonyl-CoA ACP transacylase"/>
    <property type="match status" value="1"/>
</dbReference>
<evidence type="ECO:0000256" key="1">
    <source>
        <dbReference type="ARBA" id="ARBA00022450"/>
    </source>
</evidence>
<evidence type="ECO:0000259" key="6">
    <source>
        <dbReference type="PROSITE" id="PS52004"/>
    </source>
</evidence>
<evidence type="ECO:0000313" key="8">
    <source>
        <dbReference type="Proteomes" id="UP001210380"/>
    </source>
</evidence>
<evidence type="ECO:0000313" key="7">
    <source>
        <dbReference type="EMBL" id="MDA3629657.1"/>
    </source>
</evidence>
<dbReference type="InterPro" id="IPR001227">
    <property type="entry name" value="Ac_transferase_dom_sf"/>
</dbReference>
<dbReference type="InterPro" id="IPR018201">
    <property type="entry name" value="Ketoacyl_synth_AS"/>
</dbReference>
<evidence type="ECO:0000259" key="5">
    <source>
        <dbReference type="PROSITE" id="PS50075"/>
    </source>
</evidence>
<keyword evidence="2" id="KW-0597">Phosphoprotein</keyword>
<name>A0ABT4V8N1_9PSEU</name>
<evidence type="ECO:0000256" key="2">
    <source>
        <dbReference type="ARBA" id="ARBA00022553"/>
    </source>
</evidence>
<keyword evidence="8" id="KW-1185">Reference proteome</keyword>
<dbReference type="Pfam" id="PF00550">
    <property type="entry name" value="PP-binding"/>
    <property type="match status" value="1"/>
</dbReference>
<dbReference type="EMBL" id="JAQGLA010000072">
    <property type="protein sequence ID" value="MDA3629657.1"/>
    <property type="molecule type" value="Genomic_DNA"/>
</dbReference>
<dbReference type="Gene3D" id="1.10.1200.10">
    <property type="entry name" value="ACP-like"/>
    <property type="match status" value="1"/>
</dbReference>
<gene>
    <name evidence="7" type="ORF">OU415_29805</name>
</gene>
<dbReference type="InterPro" id="IPR014043">
    <property type="entry name" value="Acyl_transferase_dom"/>
</dbReference>
<dbReference type="InterPro" id="IPR052568">
    <property type="entry name" value="PKS-FAS_Synthase"/>
</dbReference>
<feature type="region of interest" description="Disordered" evidence="4">
    <location>
        <begin position="1098"/>
        <end position="1129"/>
    </location>
</feature>
<dbReference type="InterPro" id="IPR016035">
    <property type="entry name" value="Acyl_Trfase/lysoPLipase"/>
</dbReference>
<dbReference type="InterPro" id="IPR016036">
    <property type="entry name" value="Malonyl_transacylase_ACP-bd"/>
</dbReference>
<keyword evidence="3" id="KW-0808">Transferase</keyword>